<dbReference type="GO" id="GO:0004407">
    <property type="term" value="F:histone deacetylase activity"/>
    <property type="evidence" value="ECO:0007669"/>
    <property type="project" value="TreeGrafter"/>
</dbReference>
<comment type="pathway">
    <text evidence="1">Ketone degradation; acetoin degradation.</text>
</comment>
<keyword evidence="4" id="KW-0006">Acetoin catabolism</keyword>
<evidence type="ECO:0000256" key="2">
    <source>
        <dbReference type="ARBA" id="ARBA00005947"/>
    </source>
</evidence>
<comment type="similarity">
    <text evidence="2">Belongs to the histone deacetylase family.</text>
</comment>
<dbReference type="InterPro" id="IPR003085">
    <property type="entry name" value="AcuC"/>
</dbReference>
<dbReference type="PRINTS" id="PR01272">
    <property type="entry name" value="ACUCPROTEIN"/>
</dbReference>
<name>A0AAU0UKI4_9FIRM</name>
<dbReference type="GO" id="GO:0045150">
    <property type="term" value="P:acetoin catabolic process"/>
    <property type="evidence" value="ECO:0007669"/>
    <property type="project" value="UniProtKB-KW"/>
</dbReference>
<dbReference type="Proteomes" id="UP001329915">
    <property type="component" value="Chromosome"/>
</dbReference>
<organism evidence="6 7">
    <name type="scientific">Metallumcola ferriviriculae</name>
    <dbReference type="NCBI Taxonomy" id="3039180"/>
    <lineage>
        <taxon>Bacteria</taxon>
        <taxon>Bacillati</taxon>
        <taxon>Bacillota</taxon>
        <taxon>Clostridia</taxon>
        <taxon>Neomoorellales</taxon>
        <taxon>Desulfitibacteraceae</taxon>
        <taxon>Metallumcola</taxon>
    </lineage>
</organism>
<dbReference type="PANTHER" id="PTHR10625:SF10">
    <property type="entry name" value="HISTONE DEACETYLASE HDAC1"/>
    <property type="match status" value="1"/>
</dbReference>
<keyword evidence="7" id="KW-1185">Reference proteome</keyword>
<dbReference type="InterPro" id="IPR037138">
    <property type="entry name" value="His_deacetylse_dom_sf"/>
</dbReference>
<dbReference type="EMBL" id="CP121694">
    <property type="protein sequence ID" value="WRO21108.1"/>
    <property type="molecule type" value="Genomic_DNA"/>
</dbReference>
<dbReference type="InterPro" id="IPR023696">
    <property type="entry name" value="Ureohydrolase_dom_sf"/>
</dbReference>
<dbReference type="Gene3D" id="3.40.800.20">
    <property type="entry name" value="Histone deacetylase domain"/>
    <property type="match status" value="1"/>
</dbReference>
<dbReference type="PRINTS" id="PR01270">
    <property type="entry name" value="HDASUPER"/>
</dbReference>
<sequence length="394" mass="43853">MSSNPCLIYVPELLQYNFGPQHPFNPLRLKLTIDLIDQLGLLTPTLLYPPESAVDADLHTVHDRHYVDAVKKAGDTGEAEPQDTQYYELGTEDNPVFSGMHHASLLLVGGTLTGAKRIASGKADHVLNFSGGLHHAVRAKASGFCIYNDLAVAISYLRSQGMRVAYVDIDAHHGDGVQWLFYDDPEVLTISFHESGKFLFPGTGTVYERGSKAGFGYSLNIPLEPFTQDQSFKEVLDMVLPVALEQFRPDVIVSQHGCDGHEFDPLAHLSFTTEAYSYAAKTIHQLSHRLCDGRWLATGGGGYDFWRVVPRVWTLLWAEMIEKGDLVDMPGEWLKKYGKHSPVALPEMVSDDTEAFSPKPRHAEIMEKNRLTAEKAMNPQFLLKGDPSRTQLAK</sequence>
<dbReference type="AlphaFoldDB" id="A0AAU0UKI4"/>
<dbReference type="RefSeq" id="WP_366923965.1">
    <property type="nucleotide sequence ID" value="NZ_CP121694.1"/>
</dbReference>
<dbReference type="CDD" id="cd09994">
    <property type="entry name" value="HDAC_AcuC_like"/>
    <property type="match status" value="1"/>
</dbReference>
<evidence type="ECO:0000256" key="4">
    <source>
        <dbReference type="ARBA" id="ARBA00022627"/>
    </source>
</evidence>
<gene>
    <name evidence="6" type="ORF">MFMK1_000902</name>
</gene>
<evidence type="ECO:0000256" key="3">
    <source>
        <dbReference type="ARBA" id="ARBA00020218"/>
    </source>
</evidence>
<evidence type="ECO:0000313" key="6">
    <source>
        <dbReference type="EMBL" id="WRO21108.1"/>
    </source>
</evidence>
<dbReference type="Pfam" id="PF00850">
    <property type="entry name" value="Hist_deacetyl"/>
    <property type="match status" value="1"/>
</dbReference>
<feature type="domain" description="Histone deacetylase" evidence="5">
    <location>
        <begin position="22"/>
        <end position="319"/>
    </location>
</feature>
<evidence type="ECO:0000313" key="7">
    <source>
        <dbReference type="Proteomes" id="UP001329915"/>
    </source>
</evidence>
<evidence type="ECO:0000259" key="5">
    <source>
        <dbReference type="Pfam" id="PF00850"/>
    </source>
</evidence>
<proteinExistence type="inferred from homology"/>
<evidence type="ECO:0000256" key="1">
    <source>
        <dbReference type="ARBA" id="ARBA00005101"/>
    </source>
</evidence>
<accession>A0AAU0UKI4</accession>
<dbReference type="GO" id="GO:0040029">
    <property type="term" value="P:epigenetic regulation of gene expression"/>
    <property type="evidence" value="ECO:0007669"/>
    <property type="project" value="TreeGrafter"/>
</dbReference>
<dbReference type="InterPro" id="IPR000286">
    <property type="entry name" value="HDACs"/>
</dbReference>
<dbReference type="KEGG" id="dbc:MFMK1_000902"/>
<protein>
    <recommendedName>
        <fullName evidence="3">Acetoin utilization protein AcuC</fullName>
    </recommendedName>
</protein>
<dbReference type="PANTHER" id="PTHR10625">
    <property type="entry name" value="HISTONE DEACETYLASE HDAC1-RELATED"/>
    <property type="match status" value="1"/>
</dbReference>
<reference evidence="6 7" key="1">
    <citation type="submission" date="2023-04" db="EMBL/GenBank/DDBJ databases">
        <authorList>
            <person name="Hsu D."/>
        </authorList>
    </citation>
    <scope>NUCLEOTIDE SEQUENCE [LARGE SCALE GENOMIC DNA]</scope>
    <source>
        <strain evidence="6 7">MK1</strain>
    </source>
</reference>
<dbReference type="InterPro" id="IPR023801">
    <property type="entry name" value="His_deacetylse_dom"/>
</dbReference>
<dbReference type="SUPFAM" id="SSF52768">
    <property type="entry name" value="Arginase/deacetylase"/>
    <property type="match status" value="1"/>
</dbReference>